<dbReference type="Proteomes" id="UP000054423">
    <property type="component" value="Unassembled WGS sequence"/>
</dbReference>
<organism evidence="4">
    <name type="scientific">Phytophthora nicotianae</name>
    <name type="common">Potato buckeye rot agent</name>
    <name type="synonym">Phytophthora parasitica</name>
    <dbReference type="NCBI Taxonomy" id="4792"/>
    <lineage>
        <taxon>Eukaryota</taxon>
        <taxon>Sar</taxon>
        <taxon>Stramenopiles</taxon>
        <taxon>Oomycota</taxon>
        <taxon>Peronosporomycetes</taxon>
        <taxon>Peronosporales</taxon>
        <taxon>Peronosporaceae</taxon>
        <taxon>Phytophthora</taxon>
    </lineage>
</organism>
<proteinExistence type="predicted"/>
<reference evidence="4" key="4">
    <citation type="submission" date="2013-11" db="EMBL/GenBank/DDBJ databases">
        <title>The Genome Sequence of Phytophthora parasitica IAC_01/95.</title>
        <authorList>
            <consortium name="The Broad Institute Genomics Platform"/>
            <person name="Russ C."/>
            <person name="Tyler B."/>
            <person name="Panabieres F."/>
            <person name="Shan W."/>
            <person name="Tripathy S."/>
            <person name="Grunwald N."/>
            <person name="Machado M."/>
            <person name="Johnson C.S."/>
            <person name="Arredondo F."/>
            <person name="Hong C."/>
            <person name="Coffey M."/>
            <person name="Young S.K."/>
            <person name="Zeng Q."/>
            <person name="Gargeya S."/>
            <person name="Fitzgerald M."/>
            <person name="Abouelleil A."/>
            <person name="Alvarado L."/>
            <person name="Chapman S.B."/>
            <person name="Gainer-Dewar J."/>
            <person name="Goldberg J."/>
            <person name="Griggs A."/>
            <person name="Gujja S."/>
            <person name="Hansen M."/>
            <person name="Howarth C."/>
            <person name="Imamovic A."/>
            <person name="Ireland A."/>
            <person name="Larimer J."/>
            <person name="McCowan C."/>
            <person name="Murphy C."/>
            <person name="Pearson M."/>
            <person name="Poon T.W."/>
            <person name="Priest M."/>
            <person name="Roberts A."/>
            <person name="Saif S."/>
            <person name="Shea T."/>
            <person name="Sykes S."/>
            <person name="Wortman J."/>
            <person name="Nusbaum C."/>
            <person name="Birren B."/>
        </authorList>
    </citation>
    <scope>NUCLEOTIDE SEQUENCE [LARGE SCALE GENOMIC DNA]</scope>
    <source>
        <strain evidence="4">IAC_01/95</strain>
    </source>
</reference>
<reference evidence="1" key="2">
    <citation type="submission" date="2013-11" db="EMBL/GenBank/DDBJ databases">
        <title>The Genome Sequence of Phytophthora parasitica CJ02B3.</title>
        <authorList>
            <consortium name="The Broad Institute Genomics Platform"/>
            <person name="Russ C."/>
            <person name="Tyler B."/>
            <person name="Panabieres F."/>
            <person name="Shan W."/>
            <person name="Tripathy S."/>
            <person name="Grunwald N."/>
            <person name="Machado M."/>
            <person name="Johnson C.S."/>
            <person name="Arredondo F."/>
            <person name="Hong C."/>
            <person name="Coffey M."/>
            <person name="Young S.K."/>
            <person name="Zeng Q."/>
            <person name="Gargeya S."/>
            <person name="Fitzgerald M."/>
            <person name="Abouelleil A."/>
            <person name="Alvarado L."/>
            <person name="Chapman S.B."/>
            <person name="Gainer-Dewar J."/>
            <person name="Goldberg J."/>
            <person name="Griggs A."/>
            <person name="Gujja S."/>
            <person name="Hansen M."/>
            <person name="Howarth C."/>
            <person name="Imamovic A."/>
            <person name="Ireland A."/>
            <person name="Larimer J."/>
            <person name="McCowan C."/>
            <person name="Murphy C."/>
            <person name="Pearson M."/>
            <person name="Poon T.W."/>
            <person name="Priest M."/>
            <person name="Roberts A."/>
            <person name="Saif S."/>
            <person name="Shea T."/>
            <person name="Sykes S."/>
            <person name="Wortman J."/>
            <person name="Nusbaum C."/>
            <person name="Birren B."/>
        </authorList>
    </citation>
    <scope>NUCLEOTIDE SEQUENCE [LARGE SCALE GENOMIC DNA]</scope>
    <source>
        <strain evidence="1">CJ02B3</strain>
    </source>
</reference>
<dbReference type="Proteomes" id="UP000053236">
    <property type="component" value="Unassembled WGS sequence"/>
</dbReference>
<gene>
    <name evidence="4" type="ORF">L914_19733</name>
    <name evidence="1" type="ORF">L915_02188</name>
    <name evidence="2" type="ORF">L916_02149</name>
    <name evidence="3" type="ORF">L917_21546</name>
</gene>
<evidence type="ECO:0000313" key="3">
    <source>
        <dbReference type="EMBL" id="ETL77512.1"/>
    </source>
</evidence>
<dbReference type="AlphaFoldDB" id="W2M9A3"/>
<dbReference type="EMBL" id="KI683610">
    <property type="protein sequence ID" value="ETL77512.1"/>
    <property type="molecule type" value="Genomic_DNA"/>
</dbReference>
<accession>W2M9A3</accession>
<evidence type="ECO:0000313" key="5">
    <source>
        <dbReference type="Proteomes" id="UP000053864"/>
    </source>
</evidence>
<evidence type="ECO:0000313" key="2">
    <source>
        <dbReference type="EMBL" id="ETL48215.1"/>
    </source>
</evidence>
<dbReference type="Proteomes" id="UP000054532">
    <property type="component" value="Unassembled WGS sequence"/>
</dbReference>
<dbReference type="EMBL" id="KI670969">
    <property type="protein sequence ID" value="ETL48215.1"/>
    <property type="molecule type" value="Genomic_DNA"/>
</dbReference>
<evidence type="ECO:0000313" key="4">
    <source>
        <dbReference type="EMBL" id="ETM32972.1"/>
    </source>
</evidence>
<protein>
    <submittedName>
        <fullName evidence="4">Uncharacterized protein</fullName>
    </submittedName>
</protein>
<evidence type="ECO:0000313" key="1">
    <source>
        <dbReference type="EMBL" id="ETK94820.1"/>
    </source>
</evidence>
<dbReference type="EMBL" id="KI696169">
    <property type="protein sequence ID" value="ETM32972.1"/>
    <property type="molecule type" value="Genomic_DNA"/>
</dbReference>
<sequence>MVDVSLAPSLPAYRTSSTGMAWSLARTNLSGAGARRQREFAQTVLKLKPPSTDFPDKTDILMSPN</sequence>
<dbReference type="OrthoDB" id="10526738at2759"/>
<reference evidence="3" key="1">
    <citation type="submission" date="2013-11" db="EMBL/GenBank/DDBJ databases">
        <title>The Genome Sequence of Phytophthora parasitica CHvinca01.</title>
        <authorList>
            <consortium name="The Broad Institute Genomics Platform"/>
            <person name="Russ C."/>
            <person name="Tyler B."/>
            <person name="Panabieres F."/>
            <person name="Shan W."/>
            <person name="Tripathy S."/>
            <person name="Grunwald N."/>
            <person name="Machado M."/>
            <person name="Johnson C.S."/>
            <person name="Arredondo F."/>
            <person name="Hong C."/>
            <person name="Coffey M."/>
            <person name="Young S.K."/>
            <person name="Zeng Q."/>
            <person name="Gargeya S."/>
            <person name="Fitzgerald M."/>
            <person name="Abouelleil A."/>
            <person name="Alvarado L."/>
            <person name="Chapman S.B."/>
            <person name="Gainer-Dewar J."/>
            <person name="Goldberg J."/>
            <person name="Griggs A."/>
            <person name="Gujja S."/>
            <person name="Hansen M."/>
            <person name="Howarth C."/>
            <person name="Imamovic A."/>
            <person name="Ireland A."/>
            <person name="Larimer J."/>
            <person name="McCowan C."/>
            <person name="Murphy C."/>
            <person name="Pearson M."/>
            <person name="Poon T.W."/>
            <person name="Priest M."/>
            <person name="Roberts A."/>
            <person name="Saif S."/>
            <person name="Shea T."/>
            <person name="Sykes S."/>
            <person name="Wortman J."/>
            <person name="Nusbaum C."/>
            <person name="Birren B."/>
        </authorList>
    </citation>
    <scope>NUCLEOTIDE SEQUENCE [LARGE SCALE GENOMIC DNA]</scope>
    <source>
        <strain evidence="3">CHvinca01</strain>
    </source>
</reference>
<dbReference type="EMBL" id="KI684501">
    <property type="protein sequence ID" value="ETK94820.1"/>
    <property type="molecule type" value="Genomic_DNA"/>
</dbReference>
<name>W2M9A3_PHYNI</name>
<dbReference type="Proteomes" id="UP000053864">
    <property type="component" value="Unassembled WGS sequence"/>
</dbReference>
<reference evidence="2 5" key="3">
    <citation type="submission" date="2013-11" db="EMBL/GenBank/DDBJ databases">
        <title>The Genome Sequence of Phytophthora parasitica CJ05E6.</title>
        <authorList>
            <consortium name="The Broad Institute Genomics Platform"/>
            <person name="Russ C."/>
            <person name="Tyler B."/>
            <person name="Panabieres F."/>
            <person name="Shan W."/>
            <person name="Tripathy S."/>
            <person name="Grunwald N."/>
            <person name="Machado M."/>
            <person name="Johnson C.S."/>
            <person name="Arredondo F."/>
            <person name="Hong C."/>
            <person name="Coffey M."/>
            <person name="Young S.K."/>
            <person name="Zeng Q."/>
            <person name="Gargeya S."/>
            <person name="Fitzgerald M."/>
            <person name="Abouelleil A."/>
            <person name="Alvarado L."/>
            <person name="Chapman S.B."/>
            <person name="Gainer-Dewar J."/>
            <person name="Goldberg J."/>
            <person name="Griggs A."/>
            <person name="Gujja S."/>
            <person name="Hansen M."/>
            <person name="Howarth C."/>
            <person name="Imamovic A."/>
            <person name="Ireland A."/>
            <person name="Larimer J."/>
            <person name="McCowan C."/>
            <person name="Murphy C."/>
            <person name="Pearson M."/>
            <person name="Poon T.W."/>
            <person name="Priest M."/>
            <person name="Roberts A."/>
            <person name="Saif S."/>
            <person name="Shea T."/>
            <person name="Sykes S."/>
            <person name="Wortman J."/>
            <person name="Nusbaum C."/>
            <person name="Birren B."/>
        </authorList>
    </citation>
    <scope>NUCLEOTIDE SEQUENCE [LARGE SCALE GENOMIC DNA]</scope>
    <source>
        <strain evidence="2 5">CJ05E6</strain>
    </source>
</reference>